<evidence type="ECO:0000313" key="3">
    <source>
        <dbReference type="EMBL" id="GLK54124.1"/>
    </source>
</evidence>
<gene>
    <name evidence="3" type="ORF">GCM10008170_01430</name>
    <name evidence="4" type="ORF">JOD31_001291</name>
</gene>
<dbReference type="PANTHER" id="PTHR19328">
    <property type="entry name" value="HEDGEHOG-INTERACTING PROTEIN"/>
    <property type="match status" value="1"/>
</dbReference>
<dbReference type="AlphaFoldDB" id="A0A9W6IRA8"/>
<feature type="signal peptide" evidence="1">
    <location>
        <begin position="1"/>
        <end position="23"/>
    </location>
</feature>
<evidence type="ECO:0000259" key="2">
    <source>
        <dbReference type="Pfam" id="PF07995"/>
    </source>
</evidence>
<dbReference type="Proteomes" id="UP000758856">
    <property type="component" value="Unassembled WGS sequence"/>
</dbReference>
<dbReference type="SUPFAM" id="SSF50952">
    <property type="entry name" value="Soluble quinoprotein glucose dehydrogenase"/>
    <property type="match status" value="1"/>
</dbReference>
<keyword evidence="1" id="KW-0732">Signal</keyword>
<sequence length="396" mass="42142">MRQASLARSLLLATAVGLASAPAATVPAFAQAKKAETVKSEKQSFSVETVATGLENPWGLAFLPDGRMLVTEKAGRLRLILPDGKVSPAVTGLPKVDARGQGGLLDVAVSPDFANGRLVYFTFSEAGEGGVNGTALARGRLADNAARLENVEVIWRQAPKYASTKHYGSRIVFAPDGKTMFVTVGERSDKEFRVKSQALDETLGKVVRLTLDGKPAAGNPFEGRADAKPEIWSYGHRNPQGAAINPADGALWVTEHGPMGGDELNKPEAGKNYGWPVITYGKEYSGAALGEGTEKEGMEQPVYKWVPSIGTSGLAFYGGDALPGWKGSAFVGGLAIPMLARLEMSDGRVVKEERLLEDMGERIRDVRQGPDGMLYLLTDSAEGRVLRLKAAANGRS</sequence>
<feature type="domain" description="Glucose/Sorbosone dehydrogenase" evidence="2">
    <location>
        <begin position="54"/>
        <end position="387"/>
    </location>
</feature>
<dbReference type="RefSeq" id="WP_204949490.1">
    <property type="nucleotide sequence ID" value="NZ_BSFF01000001.1"/>
</dbReference>
<protein>
    <submittedName>
        <fullName evidence="3">Glucose dehydrogenase</fullName>
    </submittedName>
    <submittedName>
        <fullName evidence="4">Glucose/arabinose dehydrogenase</fullName>
    </submittedName>
</protein>
<reference evidence="4 5" key="2">
    <citation type="submission" date="2021-01" db="EMBL/GenBank/DDBJ databases">
        <title>Genomic Encyclopedia of Type Strains, Phase IV (KMG-IV): sequencing the most valuable type-strain genomes for metagenomic binning, comparative biology and taxonomic classification.</title>
        <authorList>
            <person name="Goeker M."/>
        </authorList>
    </citation>
    <scope>NUCLEOTIDE SEQUENCE [LARGE SCALE GENOMIC DNA]</scope>
    <source>
        <strain evidence="4 5">DSM 6130</strain>
    </source>
</reference>
<feature type="chain" id="PRO_5040761860" evidence="1">
    <location>
        <begin position="24"/>
        <end position="396"/>
    </location>
</feature>
<organism evidence="3 6">
    <name type="scientific">Methylopila capsulata</name>
    <dbReference type="NCBI Taxonomy" id="61654"/>
    <lineage>
        <taxon>Bacteria</taxon>
        <taxon>Pseudomonadati</taxon>
        <taxon>Pseudomonadota</taxon>
        <taxon>Alphaproteobacteria</taxon>
        <taxon>Hyphomicrobiales</taxon>
        <taxon>Methylopilaceae</taxon>
        <taxon>Methylopila</taxon>
    </lineage>
</organism>
<name>A0A9W6IRA8_9HYPH</name>
<dbReference type="Proteomes" id="UP001143400">
    <property type="component" value="Unassembled WGS sequence"/>
</dbReference>
<comment type="caution">
    <text evidence="3">The sequence shown here is derived from an EMBL/GenBank/DDBJ whole genome shotgun (WGS) entry which is preliminary data.</text>
</comment>
<evidence type="ECO:0000313" key="5">
    <source>
        <dbReference type="Proteomes" id="UP000758856"/>
    </source>
</evidence>
<dbReference type="Pfam" id="PF07995">
    <property type="entry name" value="GSDH"/>
    <property type="match status" value="1"/>
</dbReference>
<dbReference type="Gene3D" id="2.120.10.30">
    <property type="entry name" value="TolB, C-terminal domain"/>
    <property type="match status" value="1"/>
</dbReference>
<evidence type="ECO:0000256" key="1">
    <source>
        <dbReference type="SAM" id="SignalP"/>
    </source>
</evidence>
<reference evidence="3" key="3">
    <citation type="submission" date="2023-01" db="EMBL/GenBank/DDBJ databases">
        <authorList>
            <person name="Sun Q."/>
            <person name="Evtushenko L."/>
        </authorList>
    </citation>
    <scope>NUCLEOTIDE SEQUENCE</scope>
    <source>
        <strain evidence="3">VKM B-1606</strain>
    </source>
</reference>
<keyword evidence="5" id="KW-1185">Reference proteome</keyword>
<dbReference type="EMBL" id="BSFF01000001">
    <property type="protein sequence ID" value="GLK54124.1"/>
    <property type="molecule type" value="Genomic_DNA"/>
</dbReference>
<proteinExistence type="predicted"/>
<reference evidence="3" key="1">
    <citation type="journal article" date="2014" name="Int. J. Syst. Evol. Microbiol.">
        <title>Complete genome sequence of Corynebacterium casei LMG S-19264T (=DSM 44701T), isolated from a smear-ripened cheese.</title>
        <authorList>
            <consortium name="US DOE Joint Genome Institute (JGI-PGF)"/>
            <person name="Walter F."/>
            <person name="Albersmeier A."/>
            <person name="Kalinowski J."/>
            <person name="Ruckert C."/>
        </authorList>
    </citation>
    <scope>NUCLEOTIDE SEQUENCE</scope>
    <source>
        <strain evidence="3">VKM B-1606</strain>
    </source>
</reference>
<dbReference type="InterPro" id="IPR012938">
    <property type="entry name" value="Glc/Sorbosone_DH"/>
</dbReference>
<dbReference type="PANTHER" id="PTHR19328:SF75">
    <property type="entry name" value="ALDOSE SUGAR DEHYDROGENASE YLII"/>
    <property type="match status" value="1"/>
</dbReference>
<evidence type="ECO:0000313" key="4">
    <source>
        <dbReference type="EMBL" id="MBM7851066.1"/>
    </source>
</evidence>
<dbReference type="EMBL" id="JAFBCY010000002">
    <property type="protein sequence ID" value="MBM7851066.1"/>
    <property type="molecule type" value="Genomic_DNA"/>
</dbReference>
<dbReference type="InterPro" id="IPR011041">
    <property type="entry name" value="Quinoprot_gluc/sorb_DH_b-prop"/>
</dbReference>
<accession>A0A9W6IRA8</accession>
<evidence type="ECO:0000313" key="6">
    <source>
        <dbReference type="Proteomes" id="UP001143400"/>
    </source>
</evidence>
<dbReference type="InterPro" id="IPR011042">
    <property type="entry name" value="6-blade_b-propeller_TolB-like"/>
</dbReference>